<sequence>MPRTVDYYFTPQSPWTYLGHARFAEIARAAGATVNVRPVDFGAVFPVSGGLPLGKRAPQRQAYRLVEMERFSRHLGIPMNVKPRFFPVAGDDAAKLIIAVDLHDGTEAAMRVSAAVFAAVWSQERNIADPAVLEALAAECGLSPKRMGQSQSQAVQERYEGYTQQAIDAQVFGAPSYVVEGEIFWGQDRLGFVERTLNPSISSAT</sequence>
<dbReference type="InterPro" id="IPR036249">
    <property type="entry name" value="Thioredoxin-like_sf"/>
</dbReference>
<evidence type="ECO:0000313" key="5">
    <source>
        <dbReference type="Proteomes" id="UP000319212"/>
    </source>
</evidence>
<proteinExistence type="inferred from homology"/>
<dbReference type="GO" id="GO:0004364">
    <property type="term" value="F:glutathione transferase activity"/>
    <property type="evidence" value="ECO:0007669"/>
    <property type="project" value="TreeGrafter"/>
</dbReference>
<dbReference type="EC" id="5.99.1.4" evidence="1"/>
<evidence type="ECO:0000256" key="2">
    <source>
        <dbReference type="PIRSR" id="PIRSR006386-1"/>
    </source>
</evidence>
<comment type="catalytic activity">
    <reaction evidence="1">
        <text>2-hydroxychromene-2-carboxylate = (3E)-4-(2-hydroxyphenyl)-2-oxobut-3-enoate</text>
        <dbReference type="Rhea" id="RHEA:27401"/>
        <dbReference type="ChEBI" id="CHEBI:59350"/>
        <dbReference type="ChEBI" id="CHEBI:59353"/>
        <dbReference type="EC" id="5.99.1.4"/>
    </reaction>
</comment>
<name>A0A502DGY7_9BURK</name>
<dbReference type="SUPFAM" id="SSF52833">
    <property type="entry name" value="Thioredoxin-like"/>
    <property type="match status" value="1"/>
</dbReference>
<dbReference type="GO" id="GO:0004602">
    <property type="term" value="F:glutathione peroxidase activity"/>
    <property type="evidence" value="ECO:0007669"/>
    <property type="project" value="TreeGrafter"/>
</dbReference>
<dbReference type="GO" id="GO:1901170">
    <property type="term" value="P:naphthalene catabolic process"/>
    <property type="evidence" value="ECO:0007669"/>
    <property type="project" value="InterPro"/>
</dbReference>
<comment type="similarity">
    <text evidence="1">Belongs to the GST superfamily. NadH family.</text>
</comment>
<evidence type="ECO:0000256" key="1">
    <source>
        <dbReference type="PIRNR" id="PIRNR006386"/>
    </source>
</evidence>
<dbReference type="OrthoDB" id="8560325at2"/>
<dbReference type="InterPro" id="IPR044087">
    <property type="entry name" value="NahD-like"/>
</dbReference>
<dbReference type="GO" id="GO:0018845">
    <property type="term" value="F:2-hydroxychromene-2-carboxylate isomerase activity"/>
    <property type="evidence" value="ECO:0007669"/>
    <property type="project" value="UniProtKB-UniRule"/>
</dbReference>
<dbReference type="RefSeq" id="WP_140844774.1">
    <property type="nucleotide sequence ID" value="NZ_RCZI01000007.1"/>
</dbReference>
<comment type="caution">
    <text evidence="4">The sequence shown here is derived from an EMBL/GenBank/DDBJ whole genome shotgun (WGS) entry which is preliminary data.</text>
</comment>
<dbReference type="PIRSF" id="PIRSF006386">
    <property type="entry name" value="HCCAis_GSTk"/>
    <property type="match status" value="1"/>
</dbReference>
<gene>
    <name evidence="4" type="ORF">EAH82_19215</name>
</gene>
<feature type="domain" description="DSBA-like thioredoxin" evidence="3">
    <location>
        <begin position="4"/>
        <end position="197"/>
    </location>
</feature>
<dbReference type="GO" id="GO:0006749">
    <property type="term" value="P:glutathione metabolic process"/>
    <property type="evidence" value="ECO:0007669"/>
    <property type="project" value="TreeGrafter"/>
</dbReference>
<protein>
    <recommendedName>
        <fullName evidence="1">2-hydroxychromene-2-carboxylate isomerase</fullName>
        <ecNumber evidence="1">5.99.1.4</ecNumber>
    </recommendedName>
</protein>
<dbReference type="CDD" id="cd03022">
    <property type="entry name" value="DsbA_HCCA_Iso"/>
    <property type="match status" value="1"/>
</dbReference>
<dbReference type="PANTHER" id="PTHR42943:SF13">
    <property type="entry name" value="GLUTATHIONE S-TRANSFERASE KAPPA-RELATED"/>
    <property type="match status" value="1"/>
</dbReference>
<keyword evidence="1 4" id="KW-0413">Isomerase</keyword>
<dbReference type="AlphaFoldDB" id="A0A502DGY7"/>
<dbReference type="PANTHER" id="PTHR42943">
    <property type="entry name" value="GLUTATHIONE S-TRANSFERASE KAPPA"/>
    <property type="match status" value="1"/>
</dbReference>
<dbReference type="Proteomes" id="UP000319212">
    <property type="component" value="Unassembled WGS sequence"/>
</dbReference>
<dbReference type="InterPro" id="IPR014440">
    <property type="entry name" value="HCCAis_GSTk"/>
</dbReference>
<feature type="active site" description="Nucleophile" evidence="2">
    <location>
        <position position="13"/>
    </location>
</feature>
<dbReference type="EMBL" id="RCZI01000007">
    <property type="protein sequence ID" value="TPG23729.1"/>
    <property type="molecule type" value="Genomic_DNA"/>
</dbReference>
<evidence type="ECO:0000259" key="3">
    <source>
        <dbReference type="Pfam" id="PF01323"/>
    </source>
</evidence>
<accession>A0A502DGY7</accession>
<dbReference type="InterPro" id="IPR001853">
    <property type="entry name" value="DSBA-like_thioredoxin_dom"/>
</dbReference>
<dbReference type="Gene3D" id="3.40.30.10">
    <property type="entry name" value="Glutaredoxin"/>
    <property type="match status" value="1"/>
</dbReference>
<dbReference type="InterPro" id="IPR051924">
    <property type="entry name" value="GST_Kappa/NadH"/>
</dbReference>
<dbReference type="Pfam" id="PF01323">
    <property type="entry name" value="DSBA"/>
    <property type="match status" value="1"/>
</dbReference>
<evidence type="ECO:0000313" key="4">
    <source>
        <dbReference type="EMBL" id="TPG23729.1"/>
    </source>
</evidence>
<reference evidence="4 5" key="1">
    <citation type="journal article" date="2019" name="Environ. Microbiol.">
        <title>Species interactions and distinct microbial communities in high Arctic permafrost affected cryosols are associated with the CH4 and CO2 gas fluxes.</title>
        <authorList>
            <person name="Altshuler I."/>
            <person name="Hamel J."/>
            <person name="Turney S."/>
            <person name="Magnuson E."/>
            <person name="Levesque R."/>
            <person name="Greer C."/>
            <person name="Whyte L.G."/>
        </authorList>
    </citation>
    <scope>NUCLEOTIDE SEQUENCE [LARGE SCALE GENOMIC DNA]</scope>
    <source>
        <strain evidence="4 5">S06.C</strain>
    </source>
</reference>
<organism evidence="4 5">
    <name type="scientific">Variovorax guangxiensis</name>
    <dbReference type="NCBI Taxonomy" id="1775474"/>
    <lineage>
        <taxon>Bacteria</taxon>
        <taxon>Pseudomonadati</taxon>
        <taxon>Pseudomonadota</taxon>
        <taxon>Betaproteobacteria</taxon>
        <taxon>Burkholderiales</taxon>
        <taxon>Comamonadaceae</taxon>
        <taxon>Variovorax</taxon>
    </lineage>
</organism>